<proteinExistence type="predicted"/>
<evidence type="ECO:0000313" key="1">
    <source>
        <dbReference type="EMBL" id="TWT29550.1"/>
    </source>
</evidence>
<dbReference type="RefSeq" id="WP_146512722.1">
    <property type="nucleotide sequence ID" value="NZ_SIHI01000122.1"/>
</dbReference>
<dbReference type="Proteomes" id="UP000317243">
    <property type="component" value="Unassembled WGS sequence"/>
</dbReference>
<gene>
    <name evidence="1" type="ORF">KOR42_55220</name>
</gene>
<dbReference type="AlphaFoldDB" id="A0A5C5UVE4"/>
<dbReference type="EMBL" id="SIHI01000122">
    <property type="protein sequence ID" value="TWT29550.1"/>
    <property type="molecule type" value="Genomic_DNA"/>
</dbReference>
<keyword evidence="2" id="KW-1185">Reference proteome</keyword>
<organism evidence="1 2">
    <name type="scientific">Thalassoglobus neptunius</name>
    <dbReference type="NCBI Taxonomy" id="1938619"/>
    <lineage>
        <taxon>Bacteria</taxon>
        <taxon>Pseudomonadati</taxon>
        <taxon>Planctomycetota</taxon>
        <taxon>Planctomycetia</taxon>
        <taxon>Planctomycetales</taxon>
        <taxon>Planctomycetaceae</taxon>
        <taxon>Thalassoglobus</taxon>
    </lineage>
</organism>
<sequence length="88" mass="10167">MSHQDVEVVSGWVAQIIPQSICSALSFRKDVRWSARQFVTVIWLWSLAPQNTLTELVIKVLLYCSDHEDKKQTQEFWHLAHADSRAEG</sequence>
<comment type="caution">
    <text evidence="1">The sequence shown here is derived from an EMBL/GenBank/DDBJ whole genome shotgun (WGS) entry which is preliminary data.</text>
</comment>
<name>A0A5C5UVE4_9PLAN</name>
<evidence type="ECO:0000313" key="2">
    <source>
        <dbReference type="Proteomes" id="UP000317243"/>
    </source>
</evidence>
<protein>
    <submittedName>
        <fullName evidence="1">Uncharacterized protein</fullName>
    </submittedName>
</protein>
<accession>A0A5C5UVE4</accession>
<reference evidence="1 2" key="1">
    <citation type="submission" date="2019-02" db="EMBL/GenBank/DDBJ databases">
        <title>Deep-cultivation of Planctomycetes and their phenomic and genomic characterization uncovers novel biology.</title>
        <authorList>
            <person name="Wiegand S."/>
            <person name="Jogler M."/>
            <person name="Boedeker C."/>
            <person name="Pinto D."/>
            <person name="Vollmers J."/>
            <person name="Rivas-Marin E."/>
            <person name="Kohn T."/>
            <person name="Peeters S.H."/>
            <person name="Heuer A."/>
            <person name="Rast P."/>
            <person name="Oberbeckmann S."/>
            <person name="Bunk B."/>
            <person name="Jeske O."/>
            <person name="Meyerdierks A."/>
            <person name="Storesund J.E."/>
            <person name="Kallscheuer N."/>
            <person name="Luecker S."/>
            <person name="Lage O.M."/>
            <person name="Pohl T."/>
            <person name="Merkel B.J."/>
            <person name="Hornburger P."/>
            <person name="Mueller R.-W."/>
            <person name="Bruemmer F."/>
            <person name="Labrenz M."/>
            <person name="Spormann A.M."/>
            <person name="Op Den Camp H."/>
            <person name="Overmann J."/>
            <person name="Amann R."/>
            <person name="Jetten M.S.M."/>
            <person name="Mascher T."/>
            <person name="Medema M.H."/>
            <person name="Devos D.P."/>
            <person name="Kaster A.-K."/>
            <person name="Ovreas L."/>
            <person name="Rohde M."/>
            <person name="Galperin M.Y."/>
            <person name="Jogler C."/>
        </authorList>
    </citation>
    <scope>NUCLEOTIDE SEQUENCE [LARGE SCALE GENOMIC DNA]</scope>
    <source>
        <strain evidence="1 2">KOR42</strain>
    </source>
</reference>